<gene>
    <name evidence="2" type="ORF">A4X09_0g7345</name>
</gene>
<reference evidence="2" key="1">
    <citation type="submission" date="2016-04" db="EMBL/GenBank/DDBJ databases">
        <authorList>
            <person name="Nguyen H.D."/>
            <person name="Samba Siva P."/>
            <person name="Cullis J."/>
            <person name="Levesque C.A."/>
            <person name="Hambleton S."/>
        </authorList>
    </citation>
    <scope>NUCLEOTIDE SEQUENCE</scope>
    <source>
        <strain evidence="2">DAOMC 236422</strain>
    </source>
</reference>
<protein>
    <submittedName>
        <fullName evidence="2">Uncharacterized protein</fullName>
    </submittedName>
</protein>
<feature type="compositionally biased region" description="Polar residues" evidence="1">
    <location>
        <begin position="241"/>
        <end position="251"/>
    </location>
</feature>
<dbReference type="AlphaFoldDB" id="A0A8X7T1R2"/>
<evidence type="ECO:0000256" key="1">
    <source>
        <dbReference type="SAM" id="MobiDB-lite"/>
    </source>
</evidence>
<feature type="compositionally biased region" description="Basic and acidic residues" evidence="1">
    <location>
        <begin position="229"/>
        <end position="240"/>
    </location>
</feature>
<organism evidence="2 3">
    <name type="scientific">Tilletia walkeri</name>
    <dbReference type="NCBI Taxonomy" id="117179"/>
    <lineage>
        <taxon>Eukaryota</taxon>
        <taxon>Fungi</taxon>
        <taxon>Dikarya</taxon>
        <taxon>Basidiomycota</taxon>
        <taxon>Ustilaginomycotina</taxon>
        <taxon>Exobasidiomycetes</taxon>
        <taxon>Tilletiales</taxon>
        <taxon>Tilletiaceae</taxon>
        <taxon>Tilletia</taxon>
    </lineage>
</organism>
<reference evidence="2" key="2">
    <citation type="journal article" date="2019" name="IMA Fungus">
        <title>Genome sequencing and comparison of five Tilletia species to identify candidate genes for the detection of regulated species infecting wheat.</title>
        <authorList>
            <person name="Nguyen H.D.T."/>
            <person name="Sultana T."/>
            <person name="Kesanakurti P."/>
            <person name="Hambleton S."/>
        </authorList>
    </citation>
    <scope>NUCLEOTIDE SEQUENCE</scope>
    <source>
        <strain evidence="2">DAOMC 236422</strain>
    </source>
</reference>
<evidence type="ECO:0000313" key="3">
    <source>
        <dbReference type="Proteomes" id="UP000078113"/>
    </source>
</evidence>
<feature type="region of interest" description="Disordered" evidence="1">
    <location>
        <begin position="1"/>
        <end position="108"/>
    </location>
</feature>
<evidence type="ECO:0000313" key="2">
    <source>
        <dbReference type="EMBL" id="KAE8262969.1"/>
    </source>
</evidence>
<name>A0A8X7T1R2_9BASI</name>
<dbReference type="EMBL" id="LWDG02000717">
    <property type="protein sequence ID" value="KAE8262969.1"/>
    <property type="molecule type" value="Genomic_DNA"/>
</dbReference>
<dbReference type="Proteomes" id="UP000078113">
    <property type="component" value="Unassembled WGS sequence"/>
</dbReference>
<feature type="compositionally biased region" description="Basic and acidic residues" evidence="1">
    <location>
        <begin position="18"/>
        <end position="27"/>
    </location>
</feature>
<keyword evidence="3" id="KW-1185">Reference proteome</keyword>
<feature type="compositionally biased region" description="Polar residues" evidence="1">
    <location>
        <begin position="1"/>
        <end position="11"/>
    </location>
</feature>
<comment type="caution">
    <text evidence="2">The sequence shown here is derived from an EMBL/GenBank/DDBJ whole genome shotgun (WGS) entry which is preliminary data.</text>
</comment>
<feature type="compositionally biased region" description="Polar residues" evidence="1">
    <location>
        <begin position="58"/>
        <end position="74"/>
    </location>
</feature>
<feature type="region of interest" description="Disordered" evidence="1">
    <location>
        <begin position="228"/>
        <end position="280"/>
    </location>
</feature>
<sequence>MQWNSIGSSTRRMLFTTKPDRRKDKVSRGLQPRPGAEQEGQRSESRITTTRTSELSSQGYQHTTKPPSDASGTQHHPCLRPRQAHGCPQADAGRQHQSSSAASRRADRTTFSACLTPGIVAILSEDLARRDWATKILDALYRRYESSMSGRHSLVRIQIQMYKQGPTNSTKEYGDRLKALYTRQWCIGGPASERTTDEDKAMFFIISLRPEFGRTGCPECRRIPQPSKLKAEAAPLEHQDSQPSAQGSQRCRSLDTANGYAPPEIRHVDGDQGTSFNLVDSKDEDVRRQMDIFVHLRPDKVLTLHIDNIRSWRTDRWAALAPTPIARQMLIGLEYGPGMNKIDPTAYTTKYNSDFDVALGDFLARNVSSHLRDVVITKVFREGEERGTVIFDHLADEIQSLSSLQRQKLLAEYVRTRQNPTETVKQFAARFRKLCEQMDDLDVREPKTEDDESLDLLTKLLPRSEHDVHRLHSIVDSEPKGQRSITSSLQSTIIWMERVEEQELE</sequence>
<feature type="compositionally biased region" description="Low complexity" evidence="1">
    <location>
        <begin position="46"/>
        <end position="57"/>
    </location>
</feature>
<accession>A0A8X7T1R2</accession>
<proteinExistence type="predicted"/>